<gene>
    <name evidence="1" type="ORF">SAMN05421738_10375</name>
</gene>
<sequence>MKNRIFIIVLLMSTFVFSQELYNVIAPEGLTVRTSPNGKRIGVIPYGYQVKITEKGEAFSVLDNGKAKSGNWVKIDLNSTNLIVDKGMENTLDSAKLYAFSGYLITQQNFIHQFEREIAKHSVLKDFYLATAYKCFVIKGDFFGDGVVDYLFRMIAPNGKTRLLIVNNLAKGSQVYGLGSEKDPFKITNYDFGVLTVVPKGTPLWSNSLNGVKRNLNGISKNEIVTLTYDAIYVHQDNKKEGGYIYRKDGKWNWLNQK</sequence>
<dbReference type="Gene3D" id="2.30.30.40">
    <property type="entry name" value="SH3 Domains"/>
    <property type="match status" value="1"/>
</dbReference>
<accession>A0A1I4U549</accession>
<organism evidence="1 2">
    <name type="scientific">Algoriella xinjiangensis</name>
    <dbReference type="NCBI Taxonomy" id="684065"/>
    <lineage>
        <taxon>Bacteria</taxon>
        <taxon>Pseudomonadati</taxon>
        <taxon>Bacteroidota</taxon>
        <taxon>Flavobacteriia</taxon>
        <taxon>Flavobacteriales</taxon>
        <taxon>Weeksellaceae</taxon>
        <taxon>Algoriella</taxon>
    </lineage>
</organism>
<evidence type="ECO:0000313" key="1">
    <source>
        <dbReference type="EMBL" id="SFM83941.1"/>
    </source>
</evidence>
<keyword evidence="2" id="KW-1185">Reference proteome</keyword>
<reference evidence="2" key="1">
    <citation type="submission" date="2016-10" db="EMBL/GenBank/DDBJ databases">
        <authorList>
            <person name="Varghese N."/>
            <person name="Submissions S."/>
        </authorList>
    </citation>
    <scope>NUCLEOTIDE SEQUENCE [LARGE SCALE GENOMIC DNA]</scope>
    <source>
        <strain evidence="2">XJ109</strain>
    </source>
</reference>
<dbReference type="STRING" id="684065.SAMN05421738_10375"/>
<evidence type="ECO:0000313" key="2">
    <source>
        <dbReference type="Proteomes" id="UP000199149"/>
    </source>
</evidence>
<proteinExistence type="predicted"/>
<protein>
    <recommendedName>
        <fullName evidence="3">SH3 domain-containing protein</fullName>
    </recommendedName>
</protein>
<name>A0A1I4U549_9FLAO</name>
<dbReference type="AlphaFoldDB" id="A0A1I4U549"/>
<dbReference type="RefSeq" id="WP_092906614.1">
    <property type="nucleotide sequence ID" value="NZ_FOUZ01000003.1"/>
</dbReference>
<dbReference type="OrthoDB" id="5984340at2"/>
<dbReference type="EMBL" id="FOUZ01000003">
    <property type="protein sequence ID" value="SFM83941.1"/>
    <property type="molecule type" value="Genomic_DNA"/>
</dbReference>
<dbReference type="Proteomes" id="UP000199149">
    <property type="component" value="Unassembled WGS sequence"/>
</dbReference>
<evidence type="ECO:0008006" key="3">
    <source>
        <dbReference type="Google" id="ProtNLM"/>
    </source>
</evidence>